<evidence type="ECO:0000256" key="2">
    <source>
        <dbReference type="ARBA" id="ARBA00022630"/>
    </source>
</evidence>
<dbReference type="InterPro" id="IPR023173">
    <property type="entry name" value="NADPH_Cyt_P450_Rdtase_alpha"/>
</dbReference>
<dbReference type="PROSITE" id="PS51384">
    <property type="entry name" value="FAD_FR"/>
    <property type="match status" value="1"/>
</dbReference>
<dbReference type="InterPro" id="IPR039261">
    <property type="entry name" value="FNR_nucleotide-bd"/>
</dbReference>
<dbReference type="EC" id="1.6.2.4" evidence="5"/>
<keyword evidence="4" id="KW-0560">Oxidoreductase</keyword>
<dbReference type="InterPro" id="IPR001709">
    <property type="entry name" value="Flavoprot_Pyr_Nucl_cyt_Rdtase"/>
</dbReference>
<dbReference type="InterPro" id="IPR017938">
    <property type="entry name" value="Riboflavin_synthase-like_b-brl"/>
</dbReference>
<reference evidence="9" key="1">
    <citation type="journal article" date="2023" name="G3 (Bethesda)">
        <title>Whole genome assemblies of Zophobas morio and Tenebrio molitor.</title>
        <authorList>
            <person name="Kaur S."/>
            <person name="Stinson S.A."/>
            <person name="diCenzo G.C."/>
        </authorList>
    </citation>
    <scope>NUCLEOTIDE SEQUENCE</scope>
    <source>
        <strain evidence="9">QUZm001</strain>
    </source>
</reference>
<dbReference type="InterPro" id="IPR003097">
    <property type="entry name" value="CysJ-like_FAD-binding"/>
</dbReference>
<dbReference type="GO" id="GO:0030586">
    <property type="term" value="F:[methionine synthase] reductase (NADPH) activity"/>
    <property type="evidence" value="ECO:0007669"/>
    <property type="project" value="UniProtKB-EC"/>
</dbReference>
<dbReference type="GO" id="GO:0050660">
    <property type="term" value="F:flavin adenine dinucleotide binding"/>
    <property type="evidence" value="ECO:0007669"/>
    <property type="project" value="TreeGrafter"/>
</dbReference>
<dbReference type="FunFam" id="1.20.990.10:FF:000007">
    <property type="entry name" value="Methionine synthase reductase"/>
    <property type="match status" value="1"/>
</dbReference>
<dbReference type="PANTHER" id="PTHR19384">
    <property type="entry name" value="NITRIC OXIDE SYNTHASE-RELATED"/>
    <property type="match status" value="1"/>
</dbReference>
<evidence type="ECO:0000256" key="7">
    <source>
        <dbReference type="ARBA" id="ARBA00040659"/>
    </source>
</evidence>
<keyword evidence="10" id="KW-1185">Reference proteome</keyword>
<dbReference type="InterPro" id="IPR001433">
    <property type="entry name" value="OxRdtase_FAD/NAD-bd"/>
</dbReference>
<evidence type="ECO:0000256" key="1">
    <source>
        <dbReference type="ARBA" id="ARBA00001974"/>
    </source>
</evidence>
<evidence type="ECO:0000313" key="9">
    <source>
        <dbReference type="EMBL" id="KAJ3641541.1"/>
    </source>
</evidence>
<evidence type="ECO:0000313" key="10">
    <source>
        <dbReference type="Proteomes" id="UP001168821"/>
    </source>
</evidence>
<feature type="domain" description="FAD-binding FR-type" evidence="8">
    <location>
        <begin position="48"/>
        <end position="287"/>
    </location>
</feature>
<dbReference type="EMBL" id="JALNTZ010000009">
    <property type="protein sequence ID" value="KAJ3641541.1"/>
    <property type="molecule type" value="Genomic_DNA"/>
</dbReference>
<keyword evidence="3" id="KW-0274">FAD</keyword>
<dbReference type="PRINTS" id="PR00371">
    <property type="entry name" value="FPNCR"/>
</dbReference>
<dbReference type="GO" id="GO:0010181">
    <property type="term" value="F:FMN binding"/>
    <property type="evidence" value="ECO:0007669"/>
    <property type="project" value="TreeGrafter"/>
</dbReference>
<comment type="caution">
    <text evidence="9">The sequence shown here is derived from an EMBL/GenBank/DDBJ whole genome shotgun (WGS) entry which is preliminary data.</text>
</comment>
<evidence type="ECO:0000256" key="5">
    <source>
        <dbReference type="ARBA" id="ARBA00023797"/>
    </source>
</evidence>
<dbReference type="PANTHER" id="PTHR19384:SF17">
    <property type="entry name" value="NADPH--CYTOCHROME P450 REDUCTASE"/>
    <property type="match status" value="1"/>
</dbReference>
<organism evidence="9 10">
    <name type="scientific">Zophobas morio</name>
    <dbReference type="NCBI Taxonomy" id="2755281"/>
    <lineage>
        <taxon>Eukaryota</taxon>
        <taxon>Metazoa</taxon>
        <taxon>Ecdysozoa</taxon>
        <taxon>Arthropoda</taxon>
        <taxon>Hexapoda</taxon>
        <taxon>Insecta</taxon>
        <taxon>Pterygota</taxon>
        <taxon>Neoptera</taxon>
        <taxon>Endopterygota</taxon>
        <taxon>Coleoptera</taxon>
        <taxon>Polyphaga</taxon>
        <taxon>Cucujiformia</taxon>
        <taxon>Tenebrionidae</taxon>
        <taxon>Zophobas</taxon>
    </lineage>
</organism>
<dbReference type="GO" id="GO:0005829">
    <property type="term" value="C:cytosol"/>
    <property type="evidence" value="ECO:0007669"/>
    <property type="project" value="TreeGrafter"/>
</dbReference>
<dbReference type="SUPFAM" id="SSF52343">
    <property type="entry name" value="Ferredoxin reductase-like, C-terminal NADP-linked domain"/>
    <property type="match status" value="1"/>
</dbReference>
<dbReference type="GO" id="GO:0003958">
    <property type="term" value="F:NADPH-hemoprotein reductase activity"/>
    <property type="evidence" value="ECO:0007669"/>
    <property type="project" value="UniProtKB-EC"/>
</dbReference>
<dbReference type="InterPro" id="IPR017927">
    <property type="entry name" value="FAD-bd_FR_type"/>
</dbReference>
<dbReference type="AlphaFoldDB" id="A0AA38M332"/>
<name>A0AA38M332_9CUCU</name>
<comment type="cofactor">
    <cofactor evidence="1">
        <name>FAD</name>
        <dbReference type="ChEBI" id="CHEBI:57692"/>
    </cofactor>
</comment>
<dbReference type="Gene3D" id="2.40.30.10">
    <property type="entry name" value="Translation factors"/>
    <property type="match status" value="1"/>
</dbReference>
<dbReference type="Gene3D" id="1.20.990.10">
    <property type="entry name" value="NADPH-cytochrome p450 Reductase, Chain A, domain 3"/>
    <property type="match status" value="1"/>
</dbReference>
<dbReference type="SUPFAM" id="SSF63380">
    <property type="entry name" value="Riboflavin synthase domain-like"/>
    <property type="match status" value="1"/>
</dbReference>
<dbReference type="Pfam" id="PF00175">
    <property type="entry name" value="NAD_binding_1"/>
    <property type="match status" value="1"/>
</dbReference>
<evidence type="ECO:0000259" key="8">
    <source>
        <dbReference type="PROSITE" id="PS51384"/>
    </source>
</evidence>
<accession>A0AA38M332</accession>
<gene>
    <name evidence="9" type="ORF">Zmor_028044</name>
</gene>
<dbReference type="EC" id="1.16.1.8" evidence="6"/>
<evidence type="ECO:0000256" key="3">
    <source>
        <dbReference type="ARBA" id="ARBA00022827"/>
    </source>
</evidence>
<protein>
    <recommendedName>
        <fullName evidence="7">Methionine synthase reductase</fullName>
        <ecNumber evidence="6">1.16.1.8</ecNumber>
        <ecNumber evidence="5">1.6.2.4</ecNumber>
    </recommendedName>
</protein>
<dbReference type="Proteomes" id="UP001168821">
    <property type="component" value="Unassembled WGS sequence"/>
</dbReference>
<evidence type="ECO:0000256" key="4">
    <source>
        <dbReference type="ARBA" id="ARBA00023002"/>
    </source>
</evidence>
<keyword evidence="2" id="KW-0285">Flavoprotein</keyword>
<evidence type="ECO:0000256" key="6">
    <source>
        <dbReference type="ARBA" id="ARBA00039088"/>
    </source>
</evidence>
<dbReference type="Gene3D" id="3.40.50.80">
    <property type="entry name" value="Nucleotide-binding domain of ferredoxin-NADP reductase (FNR) module"/>
    <property type="match status" value="1"/>
</dbReference>
<proteinExistence type="predicted"/>
<dbReference type="GO" id="GO:0009725">
    <property type="term" value="P:response to hormone"/>
    <property type="evidence" value="ECO:0007669"/>
    <property type="project" value="TreeGrafter"/>
</dbReference>
<dbReference type="Pfam" id="PF00667">
    <property type="entry name" value="FAD_binding_1"/>
    <property type="match status" value="1"/>
</dbReference>
<sequence>MSCGTHFKFEVKFKEMSSDYLKVVLLKQGAQVRDGNKYRLTPFGVTNGEIISAPIESAQKLTDHEDVKTVYRVVFNSANINHAFVPGDTIGVLPSNNEDVIDEILARLNVASSANEVCELQILEGTLKKNPSVPKHLPPKSTLKKIFQNHVDVHTPPKKLFLKSLARFTQDPQERAHLEHLCSPKGSSDYTKLITTSGRTLLGLLKTFPSCGPPVEVLLEHLPPLQARPYSISSSPLSGKLEITFFVVVRDDGSKGLCTGWLERLIEEKADIPVPFYFRQATAFRFPKELPELPVILIATGTGIAPFRGFLQDLELQGRFNRDIWLFYGCRYKDKDFLFKDEIQEFEKSGVLKKLSLSFSREQRQKEYVQHRIEASPDFFEWILHKDASVFICGDAKTVVTDVRTCICQTVGKYCGASDGEAVVRRMESTGRLIVDTWS</sequence>